<evidence type="ECO:0000259" key="1">
    <source>
        <dbReference type="Pfam" id="PF04230"/>
    </source>
</evidence>
<organism evidence="2 3">
    <name type="scientific">[Ruminococcus] lactaris</name>
    <dbReference type="NCBI Taxonomy" id="46228"/>
    <lineage>
        <taxon>Bacteria</taxon>
        <taxon>Bacillati</taxon>
        <taxon>Bacillota</taxon>
        <taxon>Clostridia</taxon>
        <taxon>Lachnospirales</taxon>
        <taxon>Lachnospiraceae</taxon>
        <taxon>Mediterraneibacter</taxon>
    </lineage>
</organism>
<dbReference type="AlphaFoldDB" id="A0A414P1R5"/>
<reference evidence="2 3" key="1">
    <citation type="submission" date="2018-08" db="EMBL/GenBank/DDBJ databases">
        <title>A genome reference for cultivated species of the human gut microbiota.</title>
        <authorList>
            <person name="Zou Y."/>
            <person name="Xue W."/>
            <person name="Luo G."/>
        </authorList>
    </citation>
    <scope>NUCLEOTIDE SEQUENCE [LARGE SCALE GENOMIC DNA]</scope>
    <source>
        <strain evidence="2 3">AM25-1LB</strain>
    </source>
</reference>
<keyword evidence="2" id="KW-0808">Transferase</keyword>
<gene>
    <name evidence="2" type="ORF">DW672_11790</name>
</gene>
<dbReference type="GO" id="GO:0016740">
    <property type="term" value="F:transferase activity"/>
    <property type="evidence" value="ECO:0007669"/>
    <property type="project" value="UniProtKB-KW"/>
</dbReference>
<proteinExistence type="predicted"/>
<evidence type="ECO:0000313" key="2">
    <source>
        <dbReference type="EMBL" id="RHF57652.1"/>
    </source>
</evidence>
<accession>A0A414P1R5</accession>
<protein>
    <submittedName>
        <fullName evidence="2">Polysaccharide pyruvyl transferase family protein</fullName>
    </submittedName>
</protein>
<dbReference type="InterPro" id="IPR007345">
    <property type="entry name" value="Polysacch_pyruvyl_Trfase"/>
</dbReference>
<sequence length="403" mass="47274">MKIKERDLMKAAIITHYYKSKNYGGNLQAYAMCKAIEKLGYTAEQLCFTSEKEMSSEIPKQEKKLKIKKLKIAVKVLVYNILCFVRHPKVYNMLRQRSKAVFMFNQNVIPHSRECYKESDIINSVKSYDLFITGSDMVWSPDMFSDTFFLNFVPVDIPKFSYAPSIGVTSLTDKEQKIFRSFLKSYQAVSVREHNAISLLKKISPVSVEWVLDPTLILEREEWDEICSKRIIKEPYLFCYFLGNNIESRKSAEEYAKAQNLKLVTIPYLLGGYRRCDCNFGDIQLSKISPPDFISLIRYSEAVFTDSFHACVFSFLYQRDMFAFRRNAEDRWGSRIYSFLELIGCVSRYCDTHEKESMDYIETLPKIDYKTPFVDFEIIKKKSLDYLEKNLRKAEETIENNEQ</sequence>
<name>A0A414P1R5_9FIRM</name>
<dbReference type="Proteomes" id="UP000284902">
    <property type="component" value="Unassembled WGS sequence"/>
</dbReference>
<evidence type="ECO:0000313" key="3">
    <source>
        <dbReference type="Proteomes" id="UP000284902"/>
    </source>
</evidence>
<comment type="caution">
    <text evidence="2">The sequence shown here is derived from an EMBL/GenBank/DDBJ whole genome shotgun (WGS) entry which is preliminary data.</text>
</comment>
<dbReference type="EMBL" id="QRHG01000040">
    <property type="protein sequence ID" value="RHF57652.1"/>
    <property type="molecule type" value="Genomic_DNA"/>
</dbReference>
<feature type="domain" description="Polysaccharide pyruvyl transferase" evidence="1">
    <location>
        <begin position="22"/>
        <end position="319"/>
    </location>
</feature>
<dbReference type="Pfam" id="PF04230">
    <property type="entry name" value="PS_pyruv_trans"/>
    <property type="match status" value="1"/>
</dbReference>